<feature type="signal peptide" evidence="1">
    <location>
        <begin position="1"/>
        <end position="30"/>
    </location>
</feature>
<keyword evidence="3" id="KW-1185">Reference proteome</keyword>
<dbReference type="Proteomes" id="UP000566324">
    <property type="component" value="Unassembled WGS sequence"/>
</dbReference>
<sequence>MSRSLSRRCAAHILSTALLFASALAGPAAAEGVFDGGKLLLTNGVSTIEGTSGGGLATWATIGGRGTDAGIGLSAHATVVELPDYGFQSHGVSVGLFNRVELSYARQNFDTRDVGTALGLGKGFTFNQDIFAAKLRLAGDVVYGDPLMPQIAVGIEHKRSADTAVVRAVGAAEGSGTDFTLSATKLFLSHSLLVNTTVRLTKANQNGLLGFGSAAHDDHSLQFEGSVAYQLSRRAVIGAEYRTKPSNLAIAREDDWWDVFAAYAITNNIMITAAYVDLGSIATFDRQRGGFLSAQLAF</sequence>
<evidence type="ECO:0000313" key="3">
    <source>
        <dbReference type="Proteomes" id="UP000566324"/>
    </source>
</evidence>
<protein>
    <recommendedName>
        <fullName evidence="4">DUF3034 domain-containing protein</fullName>
    </recommendedName>
</protein>
<proteinExistence type="predicted"/>
<dbReference type="EMBL" id="JACHNZ010000011">
    <property type="protein sequence ID" value="MBB4631655.1"/>
    <property type="molecule type" value="Genomic_DNA"/>
</dbReference>
<dbReference type="InterPro" id="IPR021393">
    <property type="entry name" value="DUF3034"/>
</dbReference>
<gene>
    <name evidence="2" type="ORF">GGQ98_001267</name>
</gene>
<organism evidence="2 3">
    <name type="scientific">Sphingosinicella soli</name>
    <dbReference type="NCBI Taxonomy" id="333708"/>
    <lineage>
        <taxon>Bacteria</taxon>
        <taxon>Pseudomonadati</taxon>
        <taxon>Pseudomonadota</taxon>
        <taxon>Alphaproteobacteria</taxon>
        <taxon>Sphingomonadales</taxon>
        <taxon>Sphingosinicellaceae</taxon>
        <taxon>Sphingosinicella</taxon>
    </lineage>
</organism>
<dbReference type="AlphaFoldDB" id="A0A7W7F5P2"/>
<dbReference type="Pfam" id="PF11231">
    <property type="entry name" value="DUF3034"/>
    <property type="match status" value="1"/>
</dbReference>
<evidence type="ECO:0000256" key="1">
    <source>
        <dbReference type="SAM" id="SignalP"/>
    </source>
</evidence>
<feature type="chain" id="PRO_5030662930" description="DUF3034 domain-containing protein" evidence="1">
    <location>
        <begin position="31"/>
        <end position="298"/>
    </location>
</feature>
<reference evidence="2 3" key="1">
    <citation type="submission" date="2020-08" db="EMBL/GenBank/DDBJ databases">
        <title>Genomic Encyclopedia of Type Strains, Phase IV (KMG-IV): sequencing the most valuable type-strain genomes for metagenomic binning, comparative biology and taxonomic classification.</title>
        <authorList>
            <person name="Goeker M."/>
        </authorList>
    </citation>
    <scope>NUCLEOTIDE SEQUENCE [LARGE SCALE GENOMIC DNA]</scope>
    <source>
        <strain evidence="2 3">DSM 17328</strain>
    </source>
</reference>
<comment type="caution">
    <text evidence="2">The sequence shown here is derived from an EMBL/GenBank/DDBJ whole genome shotgun (WGS) entry which is preliminary data.</text>
</comment>
<keyword evidence="1" id="KW-0732">Signal</keyword>
<evidence type="ECO:0008006" key="4">
    <source>
        <dbReference type="Google" id="ProtNLM"/>
    </source>
</evidence>
<name>A0A7W7F5P2_9SPHN</name>
<accession>A0A7W7F5P2</accession>
<evidence type="ECO:0000313" key="2">
    <source>
        <dbReference type="EMBL" id="MBB4631655.1"/>
    </source>
</evidence>
<dbReference type="RefSeq" id="WP_184066726.1">
    <property type="nucleotide sequence ID" value="NZ_JACHNZ010000011.1"/>
</dbReference>